<dbReference type="InterPro" id="IPR004812">
    <property type="entry name" value="Efflux_drug-R_Bcr/CmlA"/>
</dbReference>
<evidence type="ECO:0000313" key="11">
    <source>
        <dbReference type="Proteomes" id="UP001185092"/>
    </source>
</evidence>
<dbReference type="InterPro" id="IPR005829">
    <property type="entry name" value="Sugar_transporter_CS"/>
</dbReference>
<feature type="transmembrane region" description="Helical" evidence="8">
    <location>
        <begin position="251"/>
        <end position="271"/>
    </location>
</feature>
<dbReference type="NCBIfam" id="TIGR00710">
    <property type="entry name" value="efflux_Bcr_CflA"/>
    <property type="match status" value="1"/>
</dbReference>
<name>A0AAE3XS60_9BACT</name>
<dbReference type="Proteomes" id="UP001185092">
    <property type="component" value="Unassembled WGS sequence"/>
</dbReference>
<evidence type="ECO:0000256" key="1">
    <source>
        <dbReference type="ARBA" id="ARBA00004651"/>
    </source>
</evidence>
<feature type="transmembrane region" description="Helical" evidence="8">
    <location>
        <begin position="165"/>
        <end position="187"/>
    </location>
</feature>
<feature type="transmembrane region" description="Helical" evidence="8">
    <location>
        <begin position="48"/>
        <end position="67"/>
    </location>
</feature>
<dbReference type="PROSITE" id="PS50850">
    <property type="entry name" value="MFS"/>
    <property type="match status" value="1"/>
</dbReference>
<feature type="transmembrane region" description="Helical" evidence="8">
    <location>
        <begin position="373"/>
        <end position="392"/>
    </location>
</feature>
<evidence type="ECO:0000256" key="3">
    <source>
        <dbReference type="ARBA" id="ARBA00022448"/>
    </source>
</evidence>
<accession>A0AAE3XS60</accession>
<keyword evidence="6 8" id="KW-1133">Transmembrane helix</keyword>
<dbReference type="PANTHER" id="PTHR23502">
    <property type="entry name" value="MAJOR FACILITATOR SUPERFAMILY"/>
    <property type="match status" value="1"/>
</dbReference>
<feature type="transmembrane region" description="Helical" evidence="8">
    <location>
        <begin position="347"/>
        <end position="367"/>
    </location>
</feature>
<dbReference type="InterPro" id="IPR036259">
    <property type="entry name" value="MFS_trans_sf"/>
</dbReference>
<dbReference type="GO" id="GO:1990961">
    <property type="term" value="P:xenobiotic detoxification by transmembrane export across the plasma membrane"/>
    <property type="evidence" value="ECO:0007669"/>
    <property type="project" value="InterPro"/>
</dbReference>
<dbReference type="InterPro" id="IPR011701">
    <property type="entry name" value="MFS"/>
</dbReference>
<evidence type="ECO:0000256" key="4">
    <source>
        <dbReference type="ARBA" id="ARBA00022475"/>
    </source>
</evidence>
<dbReference type="AlphaFoldDB" id="A0AAE3XS60"/>
<comment type="caution">
    <text evidence="10">The sequence shown here is derived from an EMBL/GenBank/DDBJ whole genome shotgun (WGS) entry which is preliminary data.</text>
</comment>
<keyword evidence="11" id="KW-1185">Reference proteome</keyword>
<comment type="similarity">
    <text evidence="2">Belongs to the major facilitator superfamily. Bcr/CmlA family.</text>
</comment>
<evidence type="ECO:0000256" key="5">
    <source>
        <dbReference type="ARBA" id="ARBA00022692"/>
    </source>
</evidence>
<dbReference type="CDD" id="cd17320">
    <property type="entry name" value="MFS_MdfA_MDR_like"/>
    <property type="match status" value="1"/>
</dbReference>
<evidence type="ECO:0000256" key="7">
    <source>
        <dbReference type="ARBA" id="ARBA00023136"/>
    </source>
</evidence>
<evidence type="ECO:0000256" key="6">
    <source>
        <dbReference type="ARBA" id="ARBA00022989"/>
    </source>
</evidence>
<feature type="transmembrane region" description="Helical" evidence="8">
    <location>
        <begin position="79"/>
        <end position="96"/>
    </location>
</feature>
<protein>
    <submittedName>
        <fullName evidence="10">DHA1 family bicyclomycin/chloramphenicol resistance-like MFS transporter</fullName>
    </submittedName>
</protein>
<dbReference type="InterPro" id="IPR020846">
    <property type="entry name" value="MFS_dom"/>
</dbReference>
<feature type="transmembrane region" description="Helical" evidence="8">
    <location>
        <begin position="309"/>
        <end position="335"/>
    </location>
</feature>
<evidence type="ECO:0000259" key="9">
    <source>
        <dbReference type="PROSITE" id="PS50850"/>
    </source>
</evidence>
<proteinExistence type="inferred from homology"/>
<keyword evidence="5 8" id="KW-0812">Transmembrane</keyword>
<organism evidence="10 11">
    <name type="scientific">Aureibacter tunicatorum</name>
    <dbReference type="NCBI Taxonomy" id="866807"/>
    <lineage>
        <taxon>Bacteria</taxon>
        <taxon>Pseudomonadati</taxon>
        <taxon>Bacteroidota</taxon>
        <taxon>Cytophagia</taxon>
        <taxon>Cytophagales</taxon>
        <taxon>Persicobacteraceae</taxon>
        <taxon>Aureibacter</taxon>
    </lineage>
</organism>
<keyword evidence="7 8" id="KW-0472">Membrane</keyword>
<dbReference type="Pfam" id="PF07690">
    <property type="entry name" value="MFS_1"/>
    <property type="match status" value="1"/>
</dbReference>
<feature type="transmembrane region" description="Helical" evidence="8">
    <location>
        <begin position="12"/>
        <end position="36"/>
    </location>
</feature>
<dbReference type="PANTHER" id="PTHR23502:SF132">
    <property type="entry name" value="POLYAMINE TRANSPORTER 2-RELATED"/>
    <property type="match status" value="1"/>
</dbReference>
<comment type="subcellular location">
    <subcellularLocation>
        <location evidence="1">Cell membrane</location>
        <topology evidence="1">Multi-pass membrane protein</topology>
    </subcellularLocation>
</comment>
<dbReference type="PROSITE" id="PS00216">
    <property type="entry name" value="SUGAR_TRANSPORT_1"/>
    <property type="match status" value="1"/>
</dbReference>
<evidence type="ECO:0000256" key="2">
    <source>
        <dbReference type="ARBA" id="ARBA00006236"/>
    </source>
</evidence>
<feature type="domain" description="Major facilitator superfamily (MFS) profile" evidence="9">
    <location>
        <begin position="13"/>
        <end position="397"/>
    </location>
</feature>
<sequence>MNYTLKSSSSKRFIVMLAAISAFGPLCIDLYLPALSDIADHYRSTIEWAEYSISIFFLGFGIGQLVGGPLSDNFGRKPTIIQGLGILSISTIGIIFSPEIEWLIFFRLIQAIGGGLVVVNASAIVRDYFDGSESASILSNVASITMLAPMVAPLIGSYILKFGDWKTIIFFMLVYAVVLMTVVQFTLKESLQATNQANSLNKILDNYKQVFKSKYGMGYLLAGSFATAGMFTFITKSSYIYMDYFGVSSDLFPYFFGANVLVMILLTKLSARIVKKHSPHTMVKSGLIINSLAGLALLLYTQMTSSPQLHVVLVLNICFIGSLGFIYGNVSACFLSYFPNFSGSANSLFGIIRFTLGSLAGVVVALFGTNIQAPFIVMFLCAAIASVSFALLTPKSGK</sequence>
<dbReference type="RefSeq" id="WP_309941406.1">
    <property type="nucleotide sequence ID" value="NZ_AP025305.1"/>
</dbReference>
<dbReference type="Gene3D" id="1.20.1720.10">
    <property type="entry name" value="Multidrug resistance protein D"/>
    <property type="match status" value="1"/>
</dbReference>
<evidence type="ECO:0000313" key="10">
    <source>
        <dbReference type="EMBL" id="MDR6240990.1"/>
    </source>
</evidence>
<keyword evidence="3" id="KW-0813">Transport</keyword>
<evidence type="ECO:0000256" key="8">
    <source>
        <dbReference type="SAM" id="Phobius"/>
    </source>
</evidence>
<dbReference type="GO" id="GO:0042910">
    <property type="term" value="F:xenobiotic transmembrane transporter activity"/>
    <property type="evidence" value="ECO:0007669"/>
    <property type="project" value="InterPro"/>
</dbReference>
<feature type="transmembrane region" description="Helical" evidence="8">
    <location>
        <begin position="102"/>
        <end position="125"/>
    </location>
</feature>
<feature type="transmembrane region" description="Helical" evidence="8">
    <location>
        <begin position="218"/>
        <end position="239"/>
    </location>
</feature>
<keyword evidence="4" id="KW-1003">Cell membrane</keyword>
<dbReference type="GO" id="GO:0005886">
    <property type="term" value="C:plasma membrane"/>
    <property type="evidence" value="ECO:0007669"/>
    <property type="project" value="UniProtKB-SubCell"/>
</dbReference>
<feature type="transmembrane region" description="Helical" evidence="8">
    <location>
        <begin position="283"/>
        <end position="303"/>
    </location>
</feature>
<dbReference type="SUPFAM" id="SSF103473">
    <property type="entry name" value="MFS general substrate transporter"/>
    <property type="match status" value="1"/>
</dbReference>
<feature type="transmembrane region" description="Helical" evidence="8">
    <location>
        <begin position="137"/>
        <end position="159"/>
    </location>
</feature>
<dbReference type="EMBL" id="JAVDQD010000006">
    <property type="protein sequence ID" value="MDR6240990.1"/>
    <property type="molecule type" value="Genomic_DNA"/>
</dbReference>
<reference evidence="10" key="1">
    <citation type="submission" date="2023-07" db="EMBL/GenBank/DDBJ databases">
        <title>Genomic Encyclopedia of Type Strains, Phase IV (KMG-IV): sequencing the most valuable type-strain genomes for metagenomic binning, comparative biology and taxonomic classification.</title>
        <authorList>
            <person name="Goeker M."/>
        </authorList>
    </citation>
    <scope>NUCLEOTIDE SEQUENCE</scope>
    <source>
        <strain evidence="10">DSM 26174</strain>
    </source>
</reference>
<gene>
    <name evidence="10" type="ORF">HNQ88_004066</name>
</gene>